<dbReference type="SUPFAM" id="SSF46785">
    <property type="entry name" value="Winged helix' DNA-binding domain"/>
    <property type="match status" value="1"/>
</dbReference>
<evidence type="ECO:0000259" key="2">
    <source>
        <dbReference type="Pfam" id="PF03551"/>
    </source>
</evidence>
<keyword evidence="4" id="KW-1185">Reference proteome</keyword>
<feature type="domain" description="Transcription regulator PadR N-terminal" evidence="2">
    <location>
        <begin position="21"/>
        <end position="89"/>
    </location>
</feature>
<evidence type="ECO:0000256" key="1">
    <source>
        <dbReference type="SAM" id="MobiDB-lite"/>
    </source>
</evidence>
<dbReference type="Proteomes" id="UP000297447">
    <property type="component" value="Unassembled WGS sequence"/>
</dbReference>
<dbReference type="Pfam" id="PF03551">
    <property type="entry name" value="PadR"/>
    <property type="match status" value="1"/>
</dbReference>
<accession>A0A4R9A0G1</accession>
<evidence type="ECO:0000313" key="3">
    <source>
        <dbReference type="EMBL" id="TFD49648.1"/>
    </source>
</evidence>
<protein>
    <submittedName>
        <fullName evidence="3">PadR family transcriptional regulator</fullName>
    </submittedName>
</protein>
<organism evidence="3 4">
    <name type="scientific">Cryobacterium frigoriphilum</name>
    <dbReference type="NCBI Taxonomy" id="1259150"/>
    <lineage>
        <taxon>Bacteria</taxon>
        <taxon>Bacillati</taxon>
        <taxon>Actinomycetota</taxon>
        <taxon>Actinomycetes</taxon>
        <taxon>Micrococcales</taxon>
        <taxon>Microbacteriaceae</taxon>
        <taxon>Cryobacterium</taxon>
    </lineage>
</organism>
<dbReference type="AlphaFoldDB" id="A0A4R9A0G1"/>
<proteinExistence type="predicted"/>
<gene>
    <name evidence="3" type="ORF">E3T55_11290</name>
</gene>
<dbReference type="EMBL" id="SOHE01000048">
    <property type="protein sequence ID" value="TFD49648.1"/>
    <property type="molecule type" value="Genomic_DNA"/>
</dbReference>
<comment type="caution">
    <text evidence="3">The sequence shown here is derived from an EMBL/GenBank/DDBJ whole genome shotgun (WGS) entry which is preliminary data.</text>
</comment>
<name>A0A4R9A0G1_9MICO</name>
<dbReference type="InterPro" id="IPR036390">
    <property type="entry name" value="WH_DNA-bd_sf"/>
</dbReference>
<sequence>MLGIRFVTVVPGGSVSVRTSLLAVLTIGPAYGFQLHGELAARTAGRRRVNVGQIYGTLERLIMQAAIESAGTTDDGLPLYRLTPAGHAEALEWLHDTDSAVGDEWDDLVDRVLIASSLPRTESDVDAQAIIAGNRAWWITRRDAAPRGPVDTAQDRLAVAAASALAEAALRWLDEAELQLLTAEPGSIERGLSEERPRRGRRPAAVLEP</sequence>
<dbReference type="InterPro" id="IPR005149">
    <property type="entry name" value="Tscrpt_reg_PadR_N"/>
</dbReference>
<evidence type="ECO:0000313" key="4">
    <source>
        <dbReference type="Proteomes" id="UP000297447"/>
    </source>
</evidence>
<feature type="region of interest" description="Disordered" evidence="1">
    <location>
        <begin position="184"/>
        <end position="209"/>
    </location>
</feature>
<reference evidence="3 4" key="1">
    <citation type="submission" date="2019-03" db="EMBL/GenBank/DDBJ databases">
        <title>Genomics of glacier-inhabiting Cryobacterium strains.</title>
        <authorList>
            <person name="Liu Q."/>
            <person name="Xin Y.-H."/>
        </authorList>
    </citation>
    <scope>NUCLEOTIDE SEQUENCE [LARGE SCALE GENOMIC DNA]</scope>
    <source>
        <strain evidence="3 4">Hh14</strain>
    </source>
</reference>
<dbReference type="InterPro" id="IPR036388">
    <property type="entry name" value="WH-like_DNA-bd_sf"/>
</dbReference>
<dbReference type="Gene3D" id="1.10.10.10">
    <property type="entry name" value="Winged helix-like DNA-binding domain superfamily/Winged helix DNA-binding domain"/>
    <property type="match status" value="1"/>
</dbReference>
<dbReference type="OrthoDB" id="3186544at2"/>